<dbReference type="GO" id="GO:0005739">
    <property type="term" value="C:mitochondrion"/>
    <property type="evidence" value="ECO:0007669"/>
    <property type="project" value="TreeGrafter"/>
</dbReference>
<dbReference type="PROSITE" id="PS51778">
    <property type="entry name" value="VAST"/>
    <property type="match status" value="1"/>
</dbReference>
<evidence type="ECO:0000256" key="2">
    <source>
        <dbReference type="ARBA" id="ARBA00006582"/>
    </source>
</evidence>
<proteinExistence type="inferred from homology"/>
<evidence type="ECO:0000313" key="9">
    <source>
        <dbReference type="EMBL" id="OCF56051.1"/>
    </source>
</evidence>
<evidence type="ECO:0000313" key="10">
    <source>
        <dbReference type="Proteomes" id="UP000092583"/>
    </source>
</evidence>
<feature type="region of interest" description="Disordered" evidence="6">
    <location>
        <begin position="228"/>
        <end position="263"/>
    </location>
</feature>
<organism evidence="9 10">
    <name type="scientific">Kwoniella mangroviensis CBS 10435</name>
    <dbReference type="NCBI Taxonomy" id="1331196"/>
    <lineage>
        <taxon>Eukaryota</taxon>
        <taxon>Fungi</taxon>
        <taxon>Dikarya</taxon>
        <taxon>Basidiomycota</taxon>
        <taxon>Agaricomycotina</taxon>
        <taxon>Tremellomycetes</taxon>
        <taxon>Tremellales</taxon>
        <taxon>Cryptococcaceae</taxon>
        <taxon>Kwoniella</taxon>
    </lineage>
</organism>
<dbReference type="Pfam" id="PF02893">
    <property type="entry name" value="GRAM"/>
    <property type="match status" value="1"/>
</dbReference>
<dbReference type="EMBL" id="KI669465">
    <property type="protein sequence ID" value="OCF56051.1"/>
    <property type="molecule type" value="Genomic_DNA"/>
</dbReference>
<reference evidence="9 10" key="1">
    <citation type="submission" date="2013-07" db="EMBL/GenBank/DDBJ databases">
        <title>The Genome Sequence of Kwoniella mangroviensis CBS10435.</title>
        <authorList>
            <consortium name="The Broad Institute Genome Sequencing Platform"/>
            <person name="Cuomo C."/>
            <person name="Litvintseva A."/>
            <person name="Chen Y."/>
            <person name="Heitman J."/>
            <person name="Sun S."/>
            <person name="Springer D."/>
            <person name="Dromer F."/>
            <person name="Young S.K."/>
            <person name="Zeng Q."/>
            <person name="Gargeya S."/>
            <person name="Fitzgerald M."/>
            <person name="Abouelleil A."/>
            <person name="Alvarado L."/>
            <person name="Berlin A.M."/>
            <person name="Chapman S.B."/>
            <person name="Dewar J."/>
            <person name="Goldberg J."/>
            <person name="Griggs A."/>
            <person name="Gujja S."/>
            <person name="Hansen M."/>
            <person name="Howarth C."/>
            <person name="Imamovic A."/>
            <person name="Larimer J."/>
            <person name="McCowan C."/>
            <person name="Murphy C."/>
            <person name="Pearson M."/>
            <person name="Priest M."/>
            <person name="Roberts A."/>
            <person name="Saif S."/>
            <person name="Shea T."/>
            <person name="Sykes S."/>
            <person name="Wortman J."/>
            <person name="Nusbaum C."/>
            <person name="Birren B."/>
        </authorList>
    </citation>
    <scope>NUCLEOTIDE SEQUENCE [LARGE SCALE GENOMIC DNA]</scope>
    <source>
        <strain evidence="9 10">CBS 10435</strain>
    </source>
</reference>
<feature type="transmembrane region" description="Helical" evidence="7">
    <location>
        <begin position="484"/>
        <end position="501"/>
    </location>
</feature>
<feature type="domain" description="VASt" evidence="8">
    <location>
        <begin position="265"/>
        <end position="439"/>
    </location>
</feature>
<dbReference type="Pfam" id="PF16016">
    <property type="entry name" value="VASt"/>
    <property type="match status" value="1"/>
</dbReference>
<feature type="compositionally biased region" description="Low complexity" evidence="6">
    <location>
        <begin position="53"/>
        <end position="66"/>
    </location>
</feature>
<evidence type="ECO:0000256" key="6">
    <source>
        <dbReference type="SAM" id="MobiDB-lite"/>
    </source>
</evidence>
<keyword evidence="10" id="KW-1185">Reference proteome</keyword>
<dbReference type="Gene3D" id="2.30.29.30">
    <property type="entry name" value="Pleckstrin-homology domain (PH domain)/Phosphotyrosine-binding domain (PTB)"/>
    <property type="match status" value="1"/>
</dbReference>
<dbReference type="InterPro" id="IPR011993">
    <property type="entry name" value="PH-like_dom_sf"/>
</dbReference>
<keyword evidence="3 7" id="KW-0812">Transmembrane</keyword>
<dbReference type="GO" id="GO:0140268">
    <property type="term" value="C:endoplasmic reticulum-plasma membrane contact site"/>
    <property type="evidence" value="ECO:0007669"/>
    <property type="project" value="TreeGrafter"/>
</dbReference>
<dbReference type="InterPro" id="IPR004182">
    <property type="entry name" value="GRAM"/>
</dbReference>
<dbReference type="GO" id="GO:0032541">
    <property type="term" value="C:cortical endoplasmic reticulum"/>
    <property type="evidence" value="ECO:0007669"/>
    <property type="project" value="TreeGrafter"/>
</dbReference>
<keyword evidence="4 7" id="KW-1133">Transmembrane helix</keyword>
<evidence type="ECO:0000256" key="5">
    <source>
        <dbReference type="ARBA" id="ARBA00023136"/>
    </source>
</evidence>
<dbReference type="InterPro" id="IPR031968">
    <property type="entry name" value="VASt"/>
</dbReference>
<feature type="compositionally biased region" description="Polar residues" evidence="6">
    <location>
        <begin position="253"/>
        <end position="262"/>
    </location>
</feature>
<feature type="compositionally biased region" description="Acidic residues" evidence="6">
    <location>
        <begin position="232"/>
        <end position="249"/>
    </location>
</feature>
<comment type="similarity">
    <text evidence="2">Belongs to the YSP2 family.</text>
</comment>
<accession>A0A1B9IKX5</accession>
<dbReference type="InterPro" id="IPR051482">
    <property type="entry name" value="Cholesterol_transport"/>
</dbReference>
<gene>
    <name evidence="9" type="ORF">L486_06808</name>
</gene>
<dbReference type="GO" id="GO:0005886">
    <property type="term" value="C:plasma membrane"/>
    <property type="evidence" value="ECO:0007669"/>
    <property type="project" value="TreeGrafter"/>
</dbReference>
<keyword evidence="5 7" id="KW-0472">Membrane</keyword>
<dbReference type="GO" id="GO:0120015">
    <property type="term" value="F:sterol transfer activity"/>
    <property type="evidence" value="ECO:0007669"/>
    <property type="project" value="TreeGrafter"/>
</dbReference>
<dbReference type="Proteomes" id="UP000092583">
    <property type="component" value="Unassembled WGS sequence"/>
</dbReference>
<dbReference type="PANTHER" id="PTHR23319:SF4">
    <property type="entry name" value="GRAM DOMAIN CONTAINING 1B, ISOFORM E"/>
    <property type="match status" value="1"/>
</dbReference>
<evidence type="ECO:0000259" key="8">
    <source>
        <dbReference type="PROSITE" id="PS51778"/>
    </source>
</evidence>
<dbReference type="AlphaFoldDB" id="A0A1B9IKX5"/>
<sequence length="503" mass="56747">MGTEIPDTPSNNTSTTSINSTLDPNVVQRDHRNRGLSVGSSRSTTSKPRLHPSLSSSSLSTVSTVSKKASDSNLAQRQTEFEKNFTKRMDLEPLASFKDPASPSESLTLPDDYMTILATQAADLQSSILIHGRLCLTRYHLCFRSNIIGIITMKVHALSDVTSIRKGTTAKWIQNAIYVRVLEVDDEGNQEEQHYGYGSLWNRDSLYDALMDCWKVRAPERYAEFSKKEAMENGEVESDESEDEEDQEVDSSGPQLRRTTGSGEEYKELALNVKIPLELEQTYNLLYHNDPFATDFYVNEKKLTDLKISDWVEDEETGERSRTLTYVMHMNNTLGPKSSNCNGSETIVIADPETSYEIVSETQTPDIPSGKCFIIRTRTCLTHDILHHKQATRIHCTTQVDWSSSSILKGTITPAVIKGQKEHHQQLIRAITEWVKARPDEFTGVEAEHVEVKHEAEIEQSTEEMKEKIGKTIMEHAEEIPDNPVMLIITVMFVIVLLLYIKG</sequence>
<feature type="compositionally biased region" description="Low complexity" evidence="6">
    <location>
        <begin position="10"/>
        <end position="21"/>
    </location>
</feature>
<evidence type="ECO:0000256" key="7">
    <source>
        <dbReference type="SAM" id="Phobius"/>
    </source>
</evidence>
<reference evidence="10" key="2">
    <citation type="submission" date="2013-12" db="EMBL/GenBank/DDBJ databases">
        <title>Evolution of pathogenesis and genome organization in the Tremellales.</title>
        <authorList>
            <person name="Cuomo C."/>
            <person name="Litvintseva A."/>
            <person name="Heitman J."/>
            <person name="Chen Y."/>
            <person name="Sun S."/>
            <person name="Springer D."/>
            <person name="Dromer F."/>
            <person name="Young S."/>
            <person name="Zeng Q."/>
            <person name="Chapman S."/>
            <person name="Gujja S."/>
            <person name="Saif S."/>
            <person name="Birren B."/>
        </authorList>
    </citation>
    <scope>NUCLEOTIDE SEQUENCE [LARGE SCALE GENOMIC DNA]</scope>
    <source>
        <strain evidence="10">CBS 10435</strain>
    </source>
</reference>
<evidence type="ECO:0000256" key="3">
    <source>
        <dbReference type="ARBA" id="ARBA00022692"/>
    </source>
</evidence>
<dbReference type="GO" id="GO:0005789">
    <property type="term" value="C:endoplasmic reticulum membrane"/>
    <property type="evidence" value="ECO:0007669"/>
    <property type="project" value="TreeGrafter"/>
</dbReference>
<comment type="subcellular location">
    <subcellularLocation>
        <location evidence="1">Membrane</location>
        <topology evidence="1">Single-pass membrane protein</topology>
    </subcellularLocation>
</comment>
<feature type="compositionally biased region" description="Polar residues" evidence="6">
    <location>
        <begin position="38"/>
        <end position="47"/>
    </location>
</feature>
<dbReference type="GO" id="GO:0032934">
    <property type="term" value="F:sterol binding"/>
    <property type="evidence" value="ECO:0007669"/>
    <property type="project" value="TreeGrafter"/>
</dbReference>
<dbReference type="PANTHER" id="PTHR23319">
    <property type="entry name" value="GRAM DOMAIN CONTAINING 1B, ISOFORM E"/>
    <property type="match status" value="1"/>
</dbReference>
<name>A0A1B9IKX5_9TREE</name>
<evidence type="ECO:0000256" key="4">
    <source>
        <dbReference type="ARBA" id="ARBA00022989"/>
    </source>
</evidence>
<protein>
    <recommendedName>
        <fullName evidence="8">VASt domain-containing protein</fullName>
    </recommendedName>
</protein>
<dbReference type="STRING" id="1331196.A0A1B9IKX5"/>
<feature type="region of interest" description="Disordered" evidence="6">
    <location>
        <begin position="1"/>
        <end position="77"/>
    </location>
</feature>
<dbReference type="OrthoDB" id="2162691at2759"/>
<dbReference type="GO" id="GO:0032366">
    <property type="term" value="P:intracellular sterol transport"/>
    <property type="evidence" value="ECO:0007669"/>
    <property type="project" value="TreeGrafter"/>
</dbReference>
<evidence type="ECO:0000256" key="1">
    <source>
        <dbReference type="ARBA" id="ARBA00004167"/>
    </source>
</evidence>